<proteinExistence type="predicted"/>
<keyword evidence="2" id="KW-1185">Reference proteome</keyword>
<dbReference type="EMBL" id="JBHSNS010000018">
    <property type="protein sequence ID" value="MFC5731570.1"/>
    <property type="molecule type" value="Genomic_DNA"/>
</dbReference>
<evidence type="ECO:0000313" key="2">
    <source>
        <dbReference type="Proteomes" id="UP001596072"/>
    </source>
</evidence>
<evidence type="ECO:0000313" key="1">
    <source>
        <dbReference type="EMBL" id="MFC5731570.1"/>
    </source>
</evidence>
<comment type="caution">
    <text evidence="1">The sequence shown here is derived from an EMBL/GenBank/DDBJ whole genome shotgun (WGS) entry which is preliminary data.</text>
</comment>
<name>A0ABW0ZKN1_9ACTN</name>
<accession>A0ABW0ZKN1</accession>
<sequence length="75" mass="8112">MDRLEAHADRAEGVIRGLAAPDATAWAPPTDLGPIPDEFIPRARLLLERQRLLLAAVPSVLYAAQDQPDDDQLGA</sequence>
<dbReference type="Proteomes" id="UP001596072">
    <property type="component" value="Unassembled WGS sequence"/>
</dbReference>
<protein>
    <submittedName>
        <fullName evidence="1">Uncharacterized protein</fullName>
    </submittedName>
</protein>
<dbReference type="RefSeq" id="WP_136432113.1">
    <property type="nucleotide sequence ID" value="NZ_JBHSNS010000018.1"/>
</dbReference>
<reference evidence="2" key="1">
    <citation type="journal article" date="2019" name="Int. J. Syst. Evol. Microbiol.">
        <title>The Global Catalogue of Microorganisms (GCM) 10K type strain sequencing project: providing services to taxonomists for standard genome sequencing and annotation.</title>
        <authorList>
            <consortium name="The Broad Institute Genomics Platform"/>
            <consortium name="The Broad Institute Genome Sequencing Center for Infectious Disease"/>
            <person name="Wu L."/>
            <person name="Ma J."/>
        </authorList>
    </citation>
    <scope>NUCLEOTIDE SEQUENCE [LARGE SCALE GENOMIC DNA]</scope>
    <source>
        <strain evidence="2">YIM 94188</strain>
    </source>
</reference>
<organism evidence="1 2">
    <name type="scientific">Nocardioides vastitatis</name>
    <dbReference type="NCBI Taxonomy" id="2568655"/>
    <lineage>
        <taxon>Bacteria</taxon>
        <taxon>Bacillati</taxon>
        <taxon>Actinomycetota</taxon>
        <taxon>Actinomycetes</taxon>
        <taxon>Propionibacteriales</taxon>
        <taxon>Nocardioidaceae</taxon>
        <taxon>Nocardioides</taxon>
    </lineage>
</organism>
<gene>
    <name evidence="1" type="ORF">ACFPQB_21850</name>
</gene>